<dbReference type="PANTHER" id="PTHR12526">
    <property type="entry name" value="GLYCOSYLTRANSFERASE"/>
    <property type="match status" value="1"/>
</dbReference>
<keyword evidence="4" id="KW-1185">Reference proteome</keyword>
<dbReference type="Pfam" id="PF13439">
    <property type="entry name" value="Glyco_transf_4"/>
    <property type="match status" value="1"/>
</dbReference>
<comment type="caution">
    <text evidence="3">The sequence shown here is derived from an EMBL/GenBank/DDBJ whole genome shotgun (WGS) entry which is preliminary data.</text>
</comment>
<dbReference type="Gene3D" id="3.40.50.2000">
    <property type="entry name" value="Glycogen Phosphorylase B"/>
    <property type="match status" value="2"/>
</dbReference>
<gene>
    <name evidence="3" type="primary">gtfA</name>
    <name evidence="3" type="ORF">LMG27952_01467</name>
</gene>
<feature type="domain" description="Glycosyltransferase subfamily 4-like N-terminal" evidence="2">
    <location>
        <begin position="2"/>
        <end position="98"/>
    </location>
</feature>
<organism evidence="3 4">
    <name type="scientific">Paraburkholderia hiiakae</name>
    <dbReference type="NCBI Taxonomy" id="1081782"/>
    <lineage>
        <taxon>Bacteria</taxon>
        <taxon>Pseudomonadati</taxon>
        <taxon>Pseudomonadota</taxon>
        <taxon>Betaproteobacteria</taxon>
        <taxon>Burkholderiales</taxon>
        <taxon>Burkholderiaceae</taxon>
        <taxon>Paraburkholderia</taxon>
    </lineage>
</organism>
<accession>A0ABM8NFG4</accession>
<dbReference type="EMBL" id="CAJHCQ010000003">
    <property type="protein sequence ID" value="CAD6522395.1"/>
    <property type="molecule type" value="Genomic_DNA"/>
</dbReference>
<dbReference type="Pfam" id="PF13692">
    <property type="entry name" value="Glyco_trans_1_4"/>
    <property type="match status" value="1"/>
</dbReference>
<dbReference type="Proteomes" id="UP000656319">
    <property type="component" value="Unassembled WGS sequence"/>
</dbReference>
<dbReference type="PANTHER" id="PTHR12526:SF630">
    <property type="entry name" value="GLYCOSYLTRANSFERASE"/>
    <property type="match status" value="1"/>
</dbReference>
<keyword evidence="1" id="KW-0472">Membrane</keyword>
<dbReference type="GO" id="GO:0016757">
    <property type="term" value="F:glycosyltransferase activity"/>
    <property type="evidence" value="ECO:0007669"/>
    <property type="project" value="UniProtKB-KW"/>
</dbReference>
<proteinExistence type="predicted"/>
<evidence type="ECO:0000256" key="1">
    <source>
        <dbReference type="SAM" id="Phobius"/>
    </source>
</evidence>
<feature type="transmembrane region" description="Helical" evidence="1">
    <location>
        <begin position="7"/>
        <end position="28"/>
    </location>
</feature>
<dbReference type="SUPFAM" id="SSF53756">
    <property type="entry name" value="UDP-Glycosyltransferase/glycogen phosphorylase"/>
    <property type="match status" value="1"/>
</dbReference>
<keyword evidence="1" id="KW-1133">Transmembrane helix</keyword>
<dbReference type="InterPro" id="IPR028098">
    <property type="entry name" value="Glyco_trans_4-like_N"/>
</dbReference>
<protein>
    <submittedName>
        <fullName evidence="3">UDP-N-acetylglucosamine--peptide N-acetylglucosaminyltransferase GtfA subunit</fullName>
        <ecNumber evidence="3">2.4.1.-</ecNumber>
    </submittedName>
</protein>
<evidence type="ECO:0000313" key="3">
    <source>
        <dbReference type="EMBL" id="CAD6522395.1"/>
    </source>
</evidence>
<keyword evidence="3" id="KW-0328">Glycosyltransferase</keyword>
<evidence type="ECO:0000259" key="2">
    <source>
        <dbReference type="Pfam" id="PF13439"/>
    </source>
</evidence>
<keyword evidence="3" id="KW-0808">Transferase</keyword>
<reference evidence="3 4" key="1">
    <citation type="submission" date="2020-10" db="EMBL/GenBank/DDBJ databases">
        <authorList>
            <person name="Peeters C."/>
        </authorList>
    </citation>
    <scope>NUCLEOTIDE SEQUENCE [LARGE SCALE GENOMIC DNA]</scope>
    <source>
        <strain evidence="3 4">LMG 27952</strain>
    </source>
</reference>
<dbReference type="CDD" id="cd03811">
    <property type="entry name" value="GT4_GT28_WabH-like"/>
    <property type="match status" value="1"/>
</dbReference>
<keyword evidence="1" id="KW-0812">Transmembrane</keyword>
<name>A0ABM8NFG4_9BURK</name>
<evidence type="ECO:0000313" key="4">
    <source>
        <dbReference type="Proteomes" id="UP000656319"/>
    </source>
</evidence>
<dbReference type="EC" id="2.4.1.-" evidence="3"/>
<sequence length="301" mass="32748">MIKQRKPVAVLSFMPYANLISLIANVGLRKKTRLVISEHLTIVGYECTGLMDKCKQVFRRYLYQTSDVIVAVSGGVADDLRRMLAGRVSEKITVIYNPCFIPGEIRNVPGPSGTGKTVLAVGRLCQDKGFDVLLRAFAQVRLSIADVRLTIAGEGPNRIELENLIGELGLSHCVRLLGFTNDIRSLYRDADLFVCSSRREGFGNVIVEAMSFGLPVVATRCPHGPEEILAGGQYGLLVSVDDVRGLANAIVESLTSAGDPQMQIARAREFSLNEIGDRYLEQVGLLGGADEGQRGRTGYST</sequence>